<feature type="transmembrane region" description="Helical" evidence="10">
    <location>
        <begin position="246"/>
        <end position="266"/>
    </location>
</feature>
<evidence type="ECO:0000256" key="2">
    <source>
        <dbReference type="ARBA" id="ARBA00022516"/>
    </source>
</evidence>
<evidence type="ECO:0000256" key="1">
    <source>
        <dbReference type="ARBA" id="ARBA00004141"/>
    </source>
</evidence>
<evidence type="ECO:0000256" key="10">
    <source>
        <dbReference type="RuleBase" id="RU361115"/>
    </source>
</evidence>
<comment type="subcellular location">
    <subcellularLocation>
        <location evidence="1">Membrane</location>
        <topology evidence="1">Multi-pass membrane protein</topology>
    </subcellularLocation>
</comment>
<evidence type="ECO:0000256" key="6">
    <source>
        <dbReference type="ARBA" id="ARBA00022989"/>
    </source>
</evidence>
<accession>A0ABP1QBM1</accession>
<dbReference type="Proteomes" id="UP001642540">
    <property type="component" value="Unassembled WGS sequence"/>
</dbReference>
<keyword evidence="8 10" id="KW-0472">Membrane</keyword>
<dbReference type="EC" id="2.3.1.199" evidence="10"/>
<name>A0ABP1QBM1_9HEXA</name>
<evidence type="ECO:0000256" key="8">
    <source>
        <dbReference type="ARBA" id="ARBA00023136"/>
    </source>
</evidence>
<comment type="catalytic activity">
    <reaction evidence="10">
        <text>a very-long-chain acyl-CoA + malonyl-CoA + H(+) = a very-long-chain 3-oxoacyl-CoA + CO2 + CoA</text>
        <dbReference type="Rhea" id="RHEA:32727"/>
        <dbReference type="ChEBI" id="CHEBI:15378"/>
        <dbReference type="ChEBI" id="CHEBI:16526"/>
        <dbReference type="ChEBI" id="CHEBI:57287"/>
        <dbReference type="ChEBI" id="CHEBI:57384"/>
        <dbReference type="ChEBI" id="CHEBI:90725"/>
        <dbReference type="ChEBI" id="CHEBI:90736"/>
        <dbReference type="EC" id="2.3.1.199"/>
    </reaction>
</comment>
<gene>
    <name evidence="11" type="ORF">ODALV1_LOCUS9567</name>
</gene>
<keyword evidence="5 10" id="KW-0276">Fatty acid metabolism</keyword>
<keyword evidence="6 10" id="KW-1133">Transmembrane helix</keyword>
<dbReference type="EMBL" id="CAXLJM020000028">
    <property type="protein sequence ID" value="CAL8097160.1"/>
    <property type="molecule type" value="Genomic_DNA"/>
</dbReference>
<organism evidence="11 12">
    <name type="scientific">Orchesella dallaii</name>
    <dbReference type="NCBI Taxonomy" id="48710"/>
    <lineage>
        <taxon>Eukaryota</taxon>
        <taxon>Metazoa</taxon>
        <taxon>Ecdysozoa</taxon>
        <taxon>Arthropoda</taxon>
        <taxon>Hexapoda</taxon>
        <taxon>Collembola</taxon>
        <taxon>Entomobryomorpha</taxon>
        <taxon>Entomobryoidea</taxon>
        <taxon>Orchesellidae</taxon>
        <taxon>Orchesellinae</taxon>
        <taxon>Orchesella</taxon>
    </lineage>
</organism>
<evidence type="ECO:0000256" key="5">
    <source>
        <dbReference type="ARBA" id="ARBA00022832"/>
    </source>
</evidence>
<keyword evidence="2 10" id="KW-0444">Lipid biosynthesis</keyword>
<keyword evidence="12" id="KW-1185">Reference proteome</keyword>
<evidence type="ECO:0000256" key="3">
    <source>
        <dbReference type="ARBA" id="ARBA00022679"/>
    </source>
</evidence>
<keyword evidence="4 10" id="KW-0812">Transmembrane</keyword>
<protein>
    <recommendedName>
        <fullName evidence="10">Elongation of very long chain fatty acids protein</fullName>
        <ecNumber evidence="10">2.3.1.199</ecNumber>
    </recommendedName>
    <alternativeName>
        <fullName evidence="10">Very-long-chain 3-oxoacyl-CoA synthase</fullName>
    </alternativeName>
</protein>
<evidence type="ECO:0000256" key="4">
    <source>
        <dbReference type="ARBA" id="ARBA00022692"/>
    </source>
</evidence>
<feature type="transmembrane region" description="Helical" evidence="10">
    <location>
        <begin position="153"/>
        <end position="170"/>
    </location>
</feature>
<dbReference type="PANTHER" id="PTHR11157:SF17">
    <property type="entry name" value="ELONGATION OF VERY LONG CHAIN FATTY ACIDS PROTEIN 6"/>
    <property type="match status" value="1"/>
</dbReference>
<comment type="caution">
    <text evidence="11">The sequence shown here is derived from an EMBL/GenBank/DDBJ whole genome shotgun (WGS) entry which is preliminary data.</text>
</comment>
<evidence type="ECO:0000256" key="9">
    <source>
        <dbReference type="ARBA" id="ARBA00023160"/>
    </source>
</evidence>
<feature type="transmembrane region" description="Helical" evidence="10">
    <location>
        <begin position="208"/>
        <end position="234"/>
    </location>
</feature>
<comment type="similarity">
    <text evidence="10">Belongs to the ELO family.</text>
</comment>
<feature type="transmembrane region" description="Helical" evidence="10">
    <location>
        <begin position="125"/>
        <end position="146"/>
    </location>
</feature>
<evidence type="ECO:0000313" key="11">
    <source>
        <dbReference type="EMBL" id="CAL8097160.1"/>
    </source>
</evidence>
<evidence type="ECO:0000313" key="12">
    <source>
        <dbReference type="Proteomes" id="UP001642540"/>
    </source>
</evidence>
<dbReference type="InterPro" id="IPR002076">
    <property type="entry name" value="ELO_fam"/>
</dbReference>
<evidence type="ECO:0000256" key="7">
    <source>
        <dbReference type="ARBA" id="ARBA00023098"/>
    </source>
</evidence>
<reference evidence="11 12" key="1">
    <citation type="submission" date="2024-08" db="EMBL/GenBank/DDBJ databases">
        <authorList>
            <person name="Cucini C."/>
            <person name="Frati F."/>
        </authorList>
    </citation>
    <scope>NUCLEOTIDE SEQUENCE [LARGE SCALE GENOMIC DNA]</scope>
</reference>
<keyword evidence="7 10" id="KW-0443">Lipid metabolism</keyword>
<sequence length="277" mass="32425">MDNSTKFQQQASVKWDFENPASFRPYPFEIIDFPAWKEFMALNWKYPFYASTIYILVIFSLQRYMKNRQPFSLRTLLACWNGVLGVFSILGFCRIFPEFWKILQSDGGFHRSICAREGLNMPMAYWSLLFGLSKYIELGDSLFIVLRKQPLILLQWYHHCTAMILAWVIIPYGEPLTRWLGVMNYGVHGIMYPYFALKSMKVYIPRNFSMIITSLQLTQMIVAVGLNIYSLYIIGTGGECAREPGSLVWVGVIYGSYMYLFADFMYKSYFCKKTKKQ</sequence>
<dbReference type="PANTHER" id="PTHR11157">
    <property type="entry name" value="FATTY ACID ACYL TRANSFERASE-RELATED"/>
    <property type="match status" value="1"/>
</dbReference>
<feature type="transmembrane region" description="Helical" evidence="10">
    <location>
        <begin position="76"/>
        <end position="97"/>
    </location>
</feature>
<proteinExistence type="inferred from homology"/>
<keyword evidence="9 10" id="KW-0275">Fatty acid biosynthesis</keyword>
<dbReference type="Pfam" id="PF01151">
    <property type="entry name" value="ELO"/>
    <property type="match status" value="1"/>
</dbReference>
<feature type="transmembrane region" description="Helical" evidence="10">
    <location>
        <begin position="46"/>
        <end position="64"/>
    </location>
</feature>
<keyword evidence="3 10" id="KW-0808">Transferase</keyword>
<feature type="transmembrane region" description="Helical" evidence="10">
    <location>
        <begin position="176"/>
        <end position="196"/>
    </location>
</feature>